<keyword evidence="2" id="KW-1185">Reference proteome</keyword>
<evidence type="ECO:0008006" key="3">
    <source>
        <dbReference type="Google" id="ProtNLM"/>
    </source>
</evidence>
<evidence type="ECO:0000313" key="1">
    <source>
        <dbReference type="EMBL" id="MBB5789302.1"/>
    </source>
</evidence>
<sequence length="187" mass="20763">MSWLAYVDESIRTDDGVYVLAAVALDAADGESVRDAVRSLEPRPGRRFHWRDKEHFERVQAAELLAQLPVIPIVVIGAPVDPRRQERARRHCLAALLFELATAGVDEVCLETRNPVADRRDLDVIGGFRVRGMIPATVRIGHARPGEEPLLWAADVIARAISAAEGRESAYRKLISAALTELRIRLD</sequence>
<reference evidence="1 2" key="1">
    <citation type="submission" date="2020-08" db="EMBL/GenBank/DDBJ databases">
        <title>Sequencing the genomes of 1000 actinobacteria strains.</title>
        <authorList>
            <person name="Klenk H.-P."/>
        </authorList>
    </citation>
    <scope>NUCLEOTIDE SEQUENCE [LARGE SCALE GENOMIC DNA]</scope>
    <source>
        <strain evidence="1 2">DSM 102122</strain>
    </source>
</reference>
<comment type="caution">
    <text evidence="1">The sequence shown here is derived from an EMBL/GenBank/DDBJ whole genome shotgun (WGS) entry which is preliminary data.</text>
</comment>
<gene>
    <name evidence="1" type="ORF">HD601_003877</name>
</gene>
<protein>
    <recommendedName>
        <fullName evidence="3">DUF3800 domain-containing protein</fullName>
    </recommendedName>
</protein>
<accession>A0A7W9GSM7</accession>
<name>A0A7W9GSM7_9ACTN</name>
<organism evidence="1 2">
    <name type="scientific">Jiangella mangrovi</name>
    <dbReference type="NCBI Taxonomy" id="1524084"/>
    <lineage>
        <taxon>Bacteria</taxon>
        <taxon>Bacillati</taxon>
        <taxon>Actinomycetota</taxon>
        <taxon>Actinomycetes</taxon>
        <taxon>Jiangellales</taxon>
        <taxon>Jiangellaceae</taxon>
        <taxon>Jiangella</taxon>
    </lineage>
</organism>
<dbReference type="EMBL" id="JACHMM010000001">
    <property type="protein sequence ID" value="MBB5789302.1"/>
    <property type="molecule type" value="Genomic_DNA"/>
</dbReference>
<evidence type="ECO:0000313" key="2">
    <source>
        <dbReference type="Proteomes" id="UP000542813"/>
    </source>
</evidence>
<dbReference type="Proteomes" id="UP000542813">
    <property type="component" value="Unassembled WGS sequence"/>
</dbReference>
<dbReference type="RefSeq" id="WP_184824575.1">
    <property type="nucleotide sequence ID" value="NZ_JACHMM010000001.1"/>
</dbReference>
<dbReference type="AlphaFoldDB" id="A0A7W9GSM7"/>
<proteinExistence type="predicted"/>